<protein>
    <submittedName>
        <fullName evidence="3">Cupin domain-containing protein</fullName>
    </submittedName>
</protein>
<organism evidence="3 4">
    <name type="scientific">Microbacterium sorbitolivorans</name>
    <dbReference type="NCBI Taxonomy" id="1867410"/>
    <lineage>
        <taxon>Bacteria</taxon>
        <taxon>Bacillati</taxon>
        <taxon>Actinomycetota</taxon>
        <taxon>Actinomycetes</taxon>
        <taxon>Micrococcales</taxon>
        <taxon>Microbacteriaceae</taxon>
        <taxon>Microbacterium</taxon>
    </lineage>
</organism>
<name>A0A367Y2Q0_9MICO</name>
<feature type="domain" description="Cupin type-2" evidence="2">
    <location>
        <begin position="41"/>
        <end position="108"/>
    </location>
</feature>
<dbReference type="Proteomes" id="UP000253508">
    <property type="component" value="Unassembled WGS sequence"/>
</dbReference>
<evidence type="ECO:0000313" key="4">
    <source>
        <dbReference type="Proteomes" id="UP000253508"/>
    </source>
</evidence>
<dbReference type="EMBL" id="QORO01000002">
    <property type="protein sequence ID" value="RCK60107.1"/>
    <property type="molecule type" value="Genomic_DNA"/>
</dbReference>
<dbReference type="InterPro" id="IPR013096">
    <property type="entry name" value="Cupin_2"/>
</dbReference>
<reference evidence="3 4" key="1">
    <citation type="submission" date="2018-07" db="EMBL/GenBank/DDBJ databases">
        <title>Microbacterium endoborsara sp. nov., a novel actinobacterium isolated from Borszczowia aralocaspica.</title>
        <authorList>
            <person name="An D."/>
        </authorList>
    </citation>
    <scope>NUCLEOTIDE SEQUENCE [LARGE SCALE GENOMIC DNA]</scope>
    <source>
        <strain evidence="3 4">C1.15228</strain>
    </source>
</reference>
<keyword evidence="4" id="KW-1185">Reference proteome</keyword>
<dbReference type="InterPro" id="IPR051610">
    <property type="entry name" value="GPI/OXD"/>
</dbReference>
<dbReference type="AlphaFoldDB" id="A0A367Y2Q0"/>
<dbReference type="Pfam" id="PF07883">
    <property type="entry name" value="Cupin_2"/>
    <property type="match status" value="1"/>
</dbReference>
<dbReference type="GO" id="GO:0046872">
    <property type="term" value="F:metal ion binding"/>
    <property type="evidence" value="ECO:0007669"/>
    <property type="project" value="UniProtKB-KW"/>
</dbReference>
<proteinExistence type="predicted"/>
<evidence type="ECO:0000259" key="2">
    <source>
        <dbReference type="Pfam" id="PF07883"/>
    </source>
</evidence>
<gene>
    <name evidence="3" type="ORF">DTO57_08215</name>
</gene>
<comment type="caution">
    <text evidence="3">The sequence shown here is derived from an EMBL/GenBank/DDBJ whole genome shotgun (WGS) entry which is preliminary data.</text>
</comment>
<dbReference type="OrthoDB" id="5243694at2"/>
<evidence type="ECO:0000256" key="1">
    <source>
        <dbReference type="ARBA" id="ARBA00022723"/>
    </source>
</evidence>
<dbReference type="Gene3D" id="2.60.120.10">
    <property type="entry name" value="Jelly Rolls"/>
    <property type="match status" value="1"/>
</dbReference>
<dbReference type="PANTHER" id="PTHR35848">
    <property type="entry name" value="OXALATE-BINDING PROTEIN"/>
    <property type="match status" value="1"/>
</dbReference>
<keyword evidence="1" id="KW-0479">Metal-binding</keyword>
<dbReference type="InterPro" id="IPR011051">
    <property type="entry name" value="RmlC_Cupin_sf"/>
</dbReference>
<evidence type="ECO:0000313" key="3">
    <source>
        <dbReference type="EMBL" id="RCK60107.1"/>
    </source>
</evidence>
<sequence>MDAMSEYKVTELGSIDQWAGKNFVQGELGADTVGISVNATEPGDSSPFWHSHADTEEIYIVLDGQGEISVGDDTVALKAGTVVRVAPNSKLALRALPESATPLKWLCVRSGANTIEAIGNDATLDRETPFPWAK</sequence>
<dbReference type="SUPFAM" id="SSF51182">
    <property type="entry name" value="RmlC-like cupins"/>
    <property type="match status" value="1"/>
</dbReference>
<accession>A0A367Y2Q0</accession>
<dbReference type="InterPro" id="IPR014710">
    <property type="entry name" value="RmlC-like_jellyroll"/>
</dbReference>